<evidence type="ECO:0000313" key="2">
    <source>
        <dbReference type="EMBL" id="AUB80196.1"/>
    </source>
</evidence>
<accession>A0A2K8U3M9</accession>
<dbReference type="Proteomes" id="UP000232638">
    <property type="component" value="Chromosome"/>
</dbReference>
<dbReference type="PANTHER" id="PTHR43346">
    <property type="entry name" value="LIGAND BINDING DOMAIN PROTEIN, PUTATIVE (AFU_ORTHOLOGUE AFUA_6G14370)-RELATED"/>
    <property type="match status" value="1"/>
</dbReference>
<dbReference type="PANTHER" id="PTHR43346:SF1">
    <property type="entry name" value="QUERCETIN 2,3-DIOXYGENASE-RELATED"/>
    <property type="match status" value="1"/>
</dbReference>
<evidence type="ECO:0000259" key="1">
    <source>
        <dbReference type="Pfam" id="PF07883"/>
    </source>
</evidence>
<gene>
    <name evidence="2" type="ORF">THSYN_03960</name>
</gene>
<feature type="domain" description="Cupin type-2" evidence="1">
    <location>
        <begin position="32"/>
        <end position="99"/>
    </location>
</feature>
<dbReference type="InterPro" id="IPR013096">
    <property type="entry name" value="Cupin_2"/>
</dbReference>
<dbReference type="EMBL" id="CP020370">
    <property type="protein sequence ID" value="AUB80196.1"/>
    <property type="molecule type" value="Genomic_DNA"/>
</dbReference>
<dbReference type="KEGG" id="tsy:THSYN_03960"/>
<keyword evidence="3" id="KW-1185">Reference proteome</keyword>
<dbReference type="RefSeq" id="WP_100918001.1">
    <property type="nucleotide sequence ID" value="NZ_CP020370.1"/>
</dbReference>
<dbReference type="CDD" id="cd02223">
    <property type="entry name" value="cupin_Bh2720-like"/>
    <property type="match status" value="1"/>
</dbReference>
<dbReference type="InterPro" id="IPR014710">
    <property type="entry name" value="RmlC-like_jellyroll"/>
</dbReference>
<dbReference type="AlphaFoldDB" id="A0A2K8U3M9"/>
<organism evidence="2 3">
    <name type="scientific">Candidatus Thiodictyon syntrophicum</name>
    <dbReference type="NCBI Taxonomy" id="1166950"/>
    <lineage>
        <taxon>Bacteria</taxon>
        <taxon>Pseudomonadati</taxon>
        <taxon>Pseudomonadota</taxon>
        <taxon>Gammaproteobacteria</taxon>
        <taxon>Chromatiales</taxon>
        <taxon>Chromatiaceae</taxon>
        <taxon>Thiodictyon</taxon>
    </lineage>
</organism>
<dbReference type="Pfam" id="PF07883">
    <property type="entry name" value="Cupin_2"/>
    <property type="match status" value="1"/>
</dbReference>
<dbReference type="SUPFAM" id="SSF51182">
    <property type="entry name" value="RmlC-like cupins"/>
    <property type="match status" value="1"/>
</dbReference>
<dbReference type="InterPro" id="IPR052538">
    <property type="entry name" value="Flavonoid_dioxygenase-like"/>
</dbReference>
<name>A0A2K8U3M9_9GAMM</name>
<dbReference type="InterPro" id="IPR011051">
    <property type="entry name" value="RmlC_Cupin_sf"/>
</dbReference>
<proteinExistence type="predicted"/>
<reference evidence="2 3" key="1">
    <citation type="submission" date="2017-03" db="EMBL/GenBank/DDBJ databases">
        <title>Complete genome sequence of Candidatus 'Thiodictyon syntrophicum' sp. nov. strain Cad16T, a photolithoautotroph purple sulfur bacterium isolated from an alpine meromictic lake.</title>
        <authorList>
            <person name="Luedin S.M."/>
            <person name="Pothier J.F."/>
            <person name="Danza F."/>
            <person name="Storelli N."/>
            <person name="Wittwer M."/>
            <person name="Tonolla M."/>
        </authorList>
    </citation>
    <scope>NUCLEOTIDE SEQUENCE [LARGE SCALE GENOMIC DNA]</scope>
    <source>
        <strain evidence="2 3">Cad16T</strain>
    </source>
</reference>
<protein>
    <submittedName>
        <fullName evidence="2">Cupin</fullName>
    </submittedName>
</protein>
<sequence>MKGYVKDLEGVAVENEDFRRVLYTAKNCQLVVMALKPKEDIGMEVHQLDQFFHVKEGSGVALVDGVSTAIRPGFAVLVPAGTQHNIINTGTVALKLYTLYAPPNHRDGVIHHTRADAQADHEHFNGQTTES</sequence>
<dbReference type="Gene3D" id="2.60.120.10">
    <property type="entry name" value="Jelly Rolls"/>
    <property type="match status" value="1"/>
</dbReference>
<evidence type="ECO:0000313" key="3">
    <source>
        <dbReference type="Proteomes" id="UP000232638"/>
    </source>
</evidence>
<dbReference type="OrthoDB" id="191551at2"/>